<dbReference type="Pfam" id="PF00413">
    <property type="entry name" value="Peptidase_M10"/>
    <property type="match status" value="1"/>
</dbReference>
<dbReference type="GO" id="GO:0004222">
    <property type="term" value="F:metalloendopeptidase activity"/>
    <property type="evidence" value="ECO:0007669"/>
    <property type="project" value="InterPro"/>
</dbReference>
<keyword evidence="2" id="KW-0479">Metal-binding</keyword>
<dbReference type="GO" id="GO:0031012">
    <property type="term" value="C:extracellular matrix"/>
    <property type="evidence" value="ECO:0007669"/>
    <property type="project" value="InterPro"/>
</dbReference>
<organism evidence="6 7">
    <name type="scientific">Croceifilum oryzae</name>
    <dbReference type="NCBI Taxonomy" id="1553429"/>
    <lineage>
        <taxon>Bacteria</taxon>
        <taxon>Bacillati</taxon>
        <taxon>Bacillota</taxon>
        <taxon>Bacilli</taxon>
        <taxon>Bacillales</taxon>
        <taxon>Thermoactinomycetaceae</taxon>
        <taxon>Croceifilum</taxon>
    </lineage>
</organism>
<dbReference type="SUPFAM" id="SSF55486">
    <property type="entry name" value="Metalloproteases ('zincins'), catalytic domain"/>
    <property type="match status" value="1"/>
</dbReference>
<dbReference type="GO" id="GO:0008270">
    <property type="term" value="F:zinc ion binding"/>
    <property type="evidence" value="ECO:0007669"/>
    <property type="project" value="InterPro"/>
</dbReference>
<name>A0AAJ1TFH8_9BACL</name>
<reference evidence="6 7" key="1">
    <citation type="submission" date="2023-07" db="EMBL/GenBank/DDBJ databases">
        <title>Genomic Encyclopedia of Type Strains, Phase IV (KMG-IV): sequencing the most valuable type-strain genomes for metagenomic binning, comparative biology and taxonomic classification.</title>
        <authorList>
            <person name="Goeker M."/>
        </authorList>
    </citation>
    <scope>NUCLEOTIDE SEQUENCE [LARGE SCALE GENOMIC DNA]</scope>
    <source>
        <strain evidence="6 7">DSM 46876</strain>
    </source>
</reference>
<dbReference type="GO" id="GO:0006508">
    <property type="term" value="P:proteolysis"/>
    <property type="evidence" value="ECO:0007669"/>
    <property type="project" value="UniProtKB-KW"/>
</dbReference>
<gene>
    <name evidence="6" type="ORF">J2Z48_002117</name>
</gene>
<dbReference type="AlphaFoldDB" id="A0AAJ1TFH8"/>
<dbReference type="InterPro" id="IPR001818">
    <property type="entry name" value="Pept_M10_metallopeptidase"/>
</dbReference>
<dbReference type="RefSeq" id="WP_307253263.1">
    <property type="nucleotide sequence ID" value="NZ_JAUSUV010000008.1"/>
</dbReference>
<protein>
    <recommendedName>
        <fullName evidence="5">Peptidase M10 metallopeptidase domain-containing protein</fullName>
    </recommendedName>
</protein>
<evidence type="ECO:0000313" key="7">
    <source>
        <dbReference type="Proteomes" id="UP001238450"/>
    </source>
</evidence>
<evidence type="ECO:0000313" key="6">
    <source>
        <dbReference type="EMBL" id="MDQ0417933.1"/>
    </source>
</evidence>
<keyword evidence="7" id="KW-1185">Reference proteome</keyword>
<dbReference type="PRINTS" id="PR00138">
    <property type="entry name" value="MATRIXIN"/>
</dbReference>
<dbReference type="EMBL" id="JAUSUV010000008">
    <property type="protein sequence ID" value="MDQ0417933.1"/>
    <property type="molecule type" value="Genomic_DNA"/>
</dbReference>
<sequence length="193" mass="22164">MNKKLPLLFAIVAMIVFLPTDVFAYNLFGYKLTNGVGNWGKNRQYYYVHDSAKTYYKPLIKGAWDTWIHSSHIVSTPISFRETTNKKSAVVELASFSNNDSKHQYVAITSFFRYQKEVEPWESNWGWAKIDLNRFYMKNHLKADQQGTIAHEIGHAMGLAHNGDSFSIMCPLAGGRKTARPLRDDYEGINVLY</sequence>
<evidence type="ECO:0000259" key="5">
    <source>
        <dbReference type="Pfam" id="PF00413"/>
    </source>
</evidence>
<keyword evidence="1" id="KW-0645">Protease</keyword>
<dbReference type="InterPro" id="IPR021190">
    <property type="entry name" value="Pept_M10A"/>
</dbReference>
<accession>A0AAJ1TFH8</accession>
<proteinExistence type="predicted"/>
<comment type="caution">
    <text evidence="6">The sequence shown here is derived from an EMBL/GenBank/DDBJ whole genome shotgun (WGS) entry which is preliminary data.</text>
</comment>
<evidence type="ECO:0000256" key="3">
    <source>
        <dbReference type="ARBA" id="ARBA00022801"/>
    </source>
</evidence>
<evidence type="ECO:0000256" key="1">
    <source>
        <dbReference type="ARBA" id="ARBA00022670"/>
    </source>
</evidence>
<keyword evidence="3" id="KW-0378">Hydrolase</keyword>
<evidence type="ECO:0000256" key="4">
    <source>
        <dbReference type="ARBA" id="ARBA00022833"/>
    </source>
</evidence>
<evidence type="ECO:0000256" key="2">
    <source>
        <dbReference type="ARBA" id="ARBA00022723"/>
    </source>
</evidence>
<dbReference type="InterPro" id="IPR024079">
    <property type="entry name" value="MetalloPept_cat_dom_sf"/>
</dbReference>
<dbReference type="Gene3D" id="3.40.390.10">
    <property type="entry name" value="Collagenase (Catalytic Domain)"/>
    <property type="match status" value="1"/>
</dbReference>
<keyword evidence="4" id="KW-0862">Zinc</keyword>
<feature type="domain" description="Peptidase M10 metallopeptidase" evidence="5">
    <location>
        <begin position="55"/>
        <end position="193"/>
    </location>
</feature>
<dbReference type="Proteomes" id="UP001238450">
    <property type="component" value="Unassembled WGS sequence"/>
</dbReference>